<dbReference type="OrthoDB" id="9766710at2"/>
<dbReference type="PANTHER" id="PTHR12558:SF13">
    <property type="entry name" value="CELL DIVISION CYCLE PROTEIN 27 HOMOLOG"/>
    <property type="match status" value="1"/>
</dbReference>
<feature type="domain" description="Ancillary SecYEG translocon subunit/Cell division coordinator CpoB TPR" evidence="2">
    <location>
        <begin position="290"/>
        <end position="386"/>
    </location>
</feature>
<evidence type="ECO:0000313" key="4">
    <source>
        <dbReference type="Proteomes" id="UP000245461"/>
    </source>
</evidence>
<dbReference type="RefSeq" id="WP_109906348.1">
    <property type="nucleotide sequence ID" value="NZ_QGLE01000007.1"/>
</dbReference>
<dbReference type="Proteomes" id="UP000245461">
    <property type="component" value="Unassembled WGS sequence"/>
</dbReference>
<proteinExistence type="predicted"/>
<evidence type="ECO:0000259" key="2">
    <source>
        <dbReference type="Pfam" id="PF09976"/>
    </source>
</evidence>
<organism evidence="3 4">
    <name type="scientific">Zavarzinia aquatilis</name>
    <dbReference type="NCBI Taxonomy" id="2211142"/>
    <lineage>
        <taxon>Bacteria</taxon>
        <taxon>Pseudomonadati</taxon>
        <taxon>Pseudomonadota</taxon>
        <taxon>Alphaproteobacteria</taxon>
        <taxon>Rhodospirillales</taxon>
        <taxon>Zavarziniaceae</taxon>
        <taxon>Zavarzinia</taxon>
    </lineage>
</organism>
<accession>A0A317E4Y7</accession>
<dbReference type="AlphaFoldDB" id="A0A317E4Y7"/>
<evidence type="ECO:0000313" key="3">
    <source>
        <dbReference type="EMBL" id="PWR21290.1"/>
    </source>
</evidence>
<gene>
    <name evidence="3" type="ORF">DKG74_12655</name>
</gene>
<dbReference type="Gene3D" id="1.25.40.10">
    <property type="entry name" value="Tetratricopeptide repeat domain"/>
    <property type="match status" value="2"/>
</dbReference>
<dbReference type="EMBL" id="QGLE01000007">
    <property type="protein sequence ID" value="PWR21290.1"/>
    <property type="molecule type" value="Genomic_DNA"/>
</dbReference>
<sequence length="553" mass="59290">MPSAATSDGVPASVDAVEVHSLTGAYLSARLAAGMQDSAAAALLYDGALRLDPGNTLLRRQAMMSALLVGDYVDAATHAEIIARLEPSDTVAPLVAAIGDMRVGRYVEARKRLESLTSNPALDIIGPILIAWSIAGTGDTDGALKALEKLGDAQGVRPFRLYHTALLASFGNQPALAAKAFEALRASPAGNWVHTLLAEGAFLESNGHQDAARALYRAALKASNNLSIAAALQRTEAGVAPTPVVSTAVEGVAEAMYGIASLLTQGGANEPVLVYLRLATMAKPNFPEAQALLAETFEEIGDKDAAMALFRAIPEGSELRPMAEIRYAMLLSQAGGADEALALLDKRIASGNQIIEALVAKGDILREREDFAAAADVYGEAIETIGGPDPRYWSIWFSRGICLERSRQWQAAEVDLMQALELRPDQPSVLNYLAYSWVEQGRNLKRAETMLVKAVNDRPDDGYIVDSLGWVYFRQGRFAEAVETLEKAVHLKPGDPTVNDHLGDAYWAVGRKLEAEFQWRTALALKPDDEQKPLIEGKLEKGLAPEKLVPGAD</sequence>
<dbReference type="PROSITE" id="PS50005">
    <property type="entry name" value="TPR"/>
    <property type="match status" value="1"/>
</dbReference>
<name>A0A317E4Y7_9PROT</name>
<feature type="repeat" description="TPR" evidence="1">
    <location>
        <begin position="462"/>
        <end position="495"/>
    </location>
</feature>
<dbReference type="SMART" id="SM00028">
    <property type="entry name" value="TPR"/>
    <property type="match status" value="6"/>
</dbReference>
<keyword evidence="1" id="KW-0802">TPR repeat</keyword>
<comment type="caution">
    <text evidence="3">The sequence shown here is derived from an EMBL/GenBank/DDBJ whole genome shotgun (WGS) entry which is preliminary data.</text>
</comment>
<dbReference type="SUPFAM" id="SSF48452">
    <property type="entry name" value="TPR-like"/>
    <property type="match status" value="3"/>
</dbReference>
<dbReference type="Pfam" id="PF09976">
    <property type="entry name" value="TPR_21"/>
    <property type="match status" value="1"/>
</dbReference>
<keyword evidence="4" id="KW-1185">Reference proteome</keyword>
<protein>
    <recommendedName>
        <fullName evidence="2">Ancillary SecYEG translocon subunit/Cell division coordinator CpoB TPR domain-containing protein</fullName>
    </recommendedName>
</protein>
<dbReference type="InterPro" id="IPR011990">
    <property type="entry name" value="TPR-like_helical_dom_sf"/>
</dbReference>
<reference evidence="3 4" key="1">
    <citation type="submission" date="2018-05" db="EMBL/GenBank/DDBJ databases">
        <title>Zavarzinia sp. HR-AS.</title>
        <authorList>
            <person name="Lee Y."/>
            <person name="Jeon C.O."/>
        </authorList>
    </citation>
    <scope>NUCLEOTIDE SEQUENCE [LARGE SCALE GENOMIC DNA]</scope>
    <source>
        <strain evidence="3 4">HR-AS</strain>
    </source>
</reference>
<dbReference type="InterPro" id="IPR019734">
    <property type="entry name" value="TPR_rpt"/>
</dbReference>
<dbReference type="PANTHER" id="PTHR12558">
    <property type="entry name" value="CELL DIVISION CYCLE 16,23,27"/>
    <property type="match status" value="1"/>
</dbReference>
<dbReference type="Pfam" id="PF13414">
    <property type="entry name" value="TPR_11"/>
    <property type="match status" value="1"/>
</dbReference>
<evidence type="ECO:0000256" key="1">
    <source>
        <dbReference type="PROSITE-ProRule" id="PRU00339"/>
    </source>
</evidence>
<dbReference type="InterPro" id="IPR018704">
    <property type="entry name" value="SecYEG/CpoB_TPR"/>
</dbReference>